<keyword evidence="3" id="KW-1185">Reference proteome</keyword>
<feature type="region of interest" description="Disordered" evidence="1">
    <location>
        <begin position="63"/>
        <end position="82"/>
    </location>
</feature>
<protein>
    <submittedName>
        <fullName evidence="2">Uncharacterized protein</fullName>
    </submittedName>
</protein>
<gene>
    <name evidence="2" type="ORF">RRF57_011313</name>
</gene>
<evidence type="ECO:0000256" key="1">
    <source>
        <dbReference type="SAM" id="MobiDB-lite"/>
    </source>
</evidence>
<name>A0AAN7ZD38_9PEZI</name>
<reference evidence="2 3" key="1">
    <citation type="submission" date="2023-10" db="EMBL/GenBank/DDBJ databases">
        <title>Draft genome sequence of Xylaria bambusicola isolate GMP-LS, the root and basal stem rot pathogen of sugarcane in Indonesia.</title>
        <authorList>
            <person name="Selvaraj P."/>
            <person name="Muralishankar V."/>
            <person name="Muruganantham S."/>
            <person name="Sp S."/>
            <person name="Haryani S."/>
            <person name="Lau K.J.X."/>
            <person name="Naqvi N.I."/>
        </authorList>
    </citation>
    <scope>NUCLEOTIDE SEQUENCE [LARGE SCALE GENOMIC DNA]</scope>
    <source>
        <strain evidence="2">GMP-LS</strain>
    </source>
</reference>
<sequence length="82" mass="9414">MAGRQILLLAIHVDGVDGFIRESGIRALDIALERERLNSNLIQIPHRLVQKRLPGREEIAQSTIQHNRHHEAEHPIETIQML</sequence>
<evidence type="ECO:0000313" key="2">
    <source>
        <dbReference type="EMBL" id="KAK5635601.1"/>
    </source>
</evidence>
<dbReference type="EMBL" id="JAWHQM010000055">
    <property type="protein sequence ID" value="KAK5635601.1"/>
    <property type="molecule type" value="Genomic_DNA"/>
</dbReference>
<dbReference type="AlphaFoldDB" id="A0AAN7ZD38"/>
<dbReference type="Proteomes" id="UP001305414">
    <property type="component" value="Unassembled WGS sequence"/>
</dbReference>
<accession>A0AAN7ZD38</accession>
<organism evidence="2 3">
    <name type="scientific">Xylaria bambusicola</name>
    <dbReference type="NCBI Taxonomy" id="326684"/>
    <lineage>
        <taxon>Eukaryota</taxon>
        <taxon>Fungi</taxon>
        <taxon>Dikarya</taxon>
        <taxon>Ascomycota</taxon>
        <taxon>Pezizomycotina</taxon>
        <taxon>Sordariomycetes</taxon>
        <taxon>Xylariomycetidae</taxon>
        <taxon>Xylariales</taxon>
        <taxon>Xylariaceae</taxon>
        <taxon>Xylaria</taxon>
    </lineage>
</organism>
<proteinExistence type="predicted"/>
<comment type="caution">
    <text evidence="2">The sequence shown here is derived from an EMBL/GenBank/DDBJ whole genome shotgun (WGS) entry which is preliminary data.</text>
</comment>
<evidence type="ECO:0000313" key="3">
    <source>
        <dbReference type="Proteomes" id="UP001305414"/>
    </source>
</evidence>